<evidence type="ECO:0000256" key="9">
    <source>
        <dbReference type="ARBA" id="ARBA00023157"/>
    </source>
</evidence>
<feature type="transmembrane region" description="Helical" evidence="14">
    <location>
        <begin position="239"/>
        <end position="258"/>
    </location>
</feature>
<comment type="subcellular location">
    <subcellularLocation>
        <location evidence="1 14">Cell membrane</location>
        <topology evidence="1 14">Multi-pass membrane protein</topology>
    </subcellularLocation>
</comment>
<evidence type="ECO:0000313" key="17">
    <source>
        <dbReference type="RefSeq" id="XP_028992094.1"/>
    </source>
</evidence>
<evidence type="ECO:0000256" key="3">
    <source>
        <dbReference type="ARBA" id="ARBA00022606"/>
    </source>
</evidence>
<dbReference type="GO" id="GO:0004930">
    <property type="term" value="F:G protein-coupled receptor activity"/>
    <property type="evidence" value="ECO:0007669"/>
    <property type="project" value="UniProtKB-KW"/>
</dbReference>
<keyword evidence="2 14" id="KW-1003">Cell membrane</keyword>
<proteinExistence type="inferred from homology"/>
<dbReference type="PROSITE" id="PS00237">
    <property type="entry name" value="G_PROTEIN_RECEP_F1_1"/>
    <property type="match status" value="1"/>
</dbReference>
<feature type="transmembrane region" description="Helical" evidence="14">
    <location>
        <begin position="270"/>
        <end position="293"/>
    </location>
</feature>
<dbReference type="AlphaFoldDB" id="A0A6P7LES2"/>
<dbReference type="InParanoid" id="A0A6P7LES2"/>
<gene>
    <name evidence="17" type="primary">LOC114846977</name>
</gene>
<dbReference type="GO" id="GO:0004984">
    <property type="term" value="F:olfactory receptor activity"/>
    <property type="evidence" value="ECO:0007669"/>
    <property type="project" value="InterPro"/>
</dbReference>
<keyword evidence="9" id="KW-1015">Disulfide bond</keyword>
<feature type="domain" description="G-protein coupled receptors family 1 profile" evidence="15">
    <location>
        <begin position="39"/>
        <end position="291"/>
    </location>
</feature>
<keyword evidence="6 14" id="KW-1133">Transmembrane helix</keyword>
<evidence type="ECO:0000313" key="16">
    <source>
        <dbReference type="Proteomes" id="UP000515150"/>
    </source>
</evidence>
<comment type="similarity">
    <text evidence="13">Belongs to the G-protein coupled receptor 1 family.</text>
</comment>
<keyword evidence="8 14" id="KW-0472">Membrane</keyword>
<feature type="transmembrane region" description="Helical" evidence="14">
    <location>
        <begin position="198"/>
        <end position="218"/>
    </location>
</feature>
<reference evidence="17" key="1">
    <citation type="submission" date="2025-08" db="UniProtKB">
        <authorList>
            <consortium name="RefSeq"/>
        </authorList>
    </citation>
    <scope>IDENTIFICATION</scope>
</reference>
<dbReference type="OrthoDB" id="6147321at2759"/>
<evidence type="ECO:0000256" key="6">
    <source>
        <dbReference type="ARBA" id="ARBA00022989"/>
    </source>
</evidence>
<keyword evidence="12 13" id="KW-0807">Transducer</keyword>
<evidence type="ECO:0000256" key="11">
    <source>
        <dbReference type="ARBA" id="ARBA00023180"/>
    </source>
</evidence>
<keyword evidence="16" id="KW-1185">Reference proteome</keyword>
<evidence type="ECO:0000256" key="2">
    <source>
        <dbReference type="ARBA" id="ARBA00022475"/>
    </source>
</evidence>
<evidence type="ECO:0000256" key="5">
    <source>
        <dbReference type="ARBA" id="ARBA00022725"/>
    </source>
</evidence>
<feature type="transmembrane region" description="Helical" evidence="14">
    <location>
        <begin position="90"/>
        <end position="108"/>
    </location>
</feature>
<evidence type="ECO:0000256" key="10">
    <source>
        <dbReference type="ARBA" id="ARBA00023170"/>
    </source>
</evidence>
<feature type="transmembrane region" description="Helical" evidence="14">
    <location>
        <begin position="141"/>
        <end position="162"/>
    </location>
</feature>
<keyword evidence="5 14" id="KW-0552">Olfaction</keyword>
<evidence type="ECO:0000256" key="12">
    <source>
        <dbReference type="ARBA" id="ARBA00023224"/>
    </source>
</evidence>
<dbReference type="RefSeq" id="XP_028992094.1">
    <property type="nucleotide sequence ID" value="XM_029136261.1"/>
</dbReference>
<dbReference type="PROSITE" id="PS50262">
    <property type="entry name" value="G_PROTEIN_RECEP_F1_2"/>
    <property type="match status" value="1"/>
</dbReference>
<dbReference type="FunFam" id="1.20.1070.10:FF:000024">
    <property type="entry name" value="Olfactory receptor"/>
    <property type="match status" value="1"/>
</dbReference>
<dbReference type="KEGG" id="bspl:114846977"/>
<dbReference type="PRINTS" id="PR00245">
    <property type="entry name" value="OLFACTORYR"/>
</dbReference>
<dbReference type="PANTHER" id="PTHR26451">
    <property type="entry name" value="G_PROTEIN_RECEP_F1_2 DOMAIN-CONTAINING PROTEIN"/>
    <property type="match status" value="1"/>
</dbReference>
<dbReference type="InterPro" id="IPR000276">
    <property type="entry name" value="GPCR_Rhodpsn"/>
</dbReference>
<dbReference type="GeneID" id="114846977"/>
<evidence type="ECO:0000256" key="1">
    <source>
        <dbReference type="ARBA" id="ARBA00004651"/>
    </source>
</evidence>
<organism evidence="16 17">
    <name type="scientific">Betta splendens</name>
    <name type="common">Siamese fighting fish</name>
    <dbReference type="NCBI Taxonomy" id="158456"/>
    <lineage>
        <taxon>Eukaryota</taxon>
        <taxon>Metazoa</taxon>
        <taxon>Chordata</taxon>
        <taxon>Craniata</taxon>
        <taxon>Vertebrata</taxon>
        <taxon>Euteleostomi</taxon>
        <taxon>Actinopterygii</taxon>
        <taxon>Neopterygii</taxon>
        <taxon>Teleostei</taxon>
        <taxon>Neoteleostei</taxon>
        <taxon>Acanthomorphata</taxon>
        <taxon>Anabantaria</taxon>
        <taxon>Anabantiformes</taxon>
        <taxon>Anabantoidei</taxon>
        <taxon>Osphronemidae</taxon>
        <taxon>Betta</taxon>
    </lineage>
</organism>
<evidence type="ECO:0000256" key="8">
    <source>
        <dbReference type="ARBA" id="ARBA00023136"/>
    </source>
</evidence>
<keyword evidence="10 13" id="KW-0675">Receptor</keyword>
<evidence type="ECO:0000256" key="4">
    <source>
        <dbReference type="ARBA" id="ARBA00022692"/>
    </source>
</evidence>
<evidence type="ECO:0000256" key="7">
    <source>
        <dbReference type="ARBA" id="ARBA00023040"/>
    </source>
</evidence>
<protein>
    <recommendedName>
        <fullName evidence="14">Olfactory receptor</fullName>
    </recommendedName>
</protein>
<feature type="transmembrane region" description="Helical" evidence="14">
    <location>
        <begin position="61"/>
        <end position="84"/>
    </location>
</feature>
<dbReference type="GO" id="GO:0005549">
    <property type="term" value="F:odorant binding"/>
    <property type="evidence" value="ECO:0007669"/>
    <property type="project" value="TreeGrafter"/>
</dbReference>
<keyword evidence="7 13" id="KW-0297">G-protein coupled receptor</keyword>
<keyword evidence="4 13" id="KW-0812">Transmembrane</keyword>
<dbReference type="GO" id="GO:0005886">
    <property type="term" value="C:plasma membrane"/>
    <property type="evidence" value="ECO:0007669"/>
    <property type="project" value="UniProtKB-SubCell"/>
</dbReference>
<keyword evidence="11" id="KW-0325">Glycoprotein</keyword>
<name>A0A6P7LES2_BETSP</name>
<sequence length="305" mass="34164">MDNSSDVGSFVLGTYGDSGSLKYLYFTLAAILYVSVICANTLLIVVIYLEERLHEPMYQLLCALFVNEVYGSTALLPCLMAHILADTHHISLFFCFLQIFNIQTYISIEFRTLSVMAFDRYASICRPLHYNSIMTKGKVRVIVLVVWAAASVEVGVLLSFIVRLSFCGSVINKVCCSFHLVVGLSCSANSILSFLNDVVFGLALTVAAPLCFITFTYVRIFSVCLKASSETRVKAFETCSPHLVSIMSFVFSCFYNLVSQRFDMTFAPLQLRIILSMYAFLIQPILNPLIYGLKLTKIRHALKKL</sequence>
<dbReference type="PRINTS" id="PR00237">
    <property type="entry name" value="GPCRRHODOPSN"/>
</dbReference>
<evidence type="ECO:0000256" key="13">
    <source>
        <dbReference type="RuleBase" id="RU000688"/>
    </source>
</evidence>
<dbReference type="Gene3D" id="1.20.1070.10">
    <property type="entry name" value="Rhodopsin 7-helix transmembrane proteins"/>
    <property type="match status" value="1"/>
</dbReference>
<accession>A0A6P7LES2</accession>
<dbReference type="SUPFAM" id="SSF81321">
    <property type="entry name" value="Family A G protein-coupled receptor-like"/>
    <property type="match status" value="1"/>
</dbReference>
<keyword evidence="3 14" id="KW-0716">Sensory transduction</keyword>
<evidence type="ECO:0000259" key="15">
    <source>
        <dbReference type="PROSITE" id="PS50262"/>
    </source>
</evidence>
<dbReference type="PANTHER" id="PTHR26451:SF885">
    <property type="entry name" value="OLFACTORY RECEPTOR"/>
    <property type="match status" value="1"/>
</dbReference>
<dbReference type="InterPro" id="IPR052921">
    <property type="entry name" value="GPCR1_Superfamily_Member"/>
</dbReference>
<dbReference type="InterPro" id="IPR017452">
    <property type="entry name" value="GPCR_Rhodpsn_7TM"/>
</dbReference>
<dbReference type="Proteomes" id="UP000515150">
    <property type="component" value="Chromosome 21"/>
</dbReference>
<dbReference type="Pfam" id="PF13853">
    <property type="entry name" value="7tm_4"/>
    <property type="match status" value="1"/>
</dbReference>
<dbReference type="InterPro" id="IPR000725">
    <property type="entry name" value="Olfact_rcpt"/>
</dbReference>
<evidence type="ECO:0000256" key="14">
    <source>
        <dbReference type="RuleBase" id="RU363047"/>
    </source>
</evidence>
<feature type="transmembrane region" description="Helical" evidence="14">
    <location>
        <begin position="23"/>
        <end position="49"/>
    </location>
</feature>